<organism evidence="3 4">
    <name type="scientific">Rhabdobacter roseus</name>
    <dbReference type="NCBI Taxonomy" id="1655419"/>
    <lineage>
        <taxon>Bacteria</taxon>
        <taxon>Pseudomonadati</taxon>
        <taxon>Bacteroidota</taxon>
        <taxon>Cytophagia</taxon>
        <taxon>Cytophagales</taxon>
        <taxon>Cytophagaceae</taxon>
        <taxon>Rhabdobacter</taxon>
    </lineage>
</organism>
<dbReference type="EC" id="3.5.99.10" evidence="3"/>
<dbReference type="NCBIfam" id="TIGR00004">
    <property type="entry name" value="Rid family detoxifying hydrolase"/>
    <property type="match status" value="1"/>
</dbReference>
<comment type="similarity">
    <text evidence="1">Belongs to the RutC family.</text>
</comment>
<dbReference type="InterPro" id="IPR006175">
    <property type="entry name" value="YjgF/YER057c/UK114"/>
</dbReference>
<dbReference type="EMBL" id="JACHGF010000005">
    <property type="protein sequence ID" value="MBB5285388.1"/>
    <property type="molecule type" value="Genomic_DNA"/>
</dbReference>
<dbReference type="CDD" id="cd00448">
    <property type="entry name" value="YjgF_YER057c_UK114_family"/>
    <property type="match status" value="1"/>
</dbReference>
<dbReference type="InterPro" id="IPR035959">
    <property type="entry name" value="RutC-like_sf"/>
</dbReference>
<feature type="chain" id="PRO_5032483678" evidence="2">
    <location>
        <begin position="21"/>
        <end position="152"/>
    </location>
</feature>
<feature type="signal peptide" evidence="2">
    <location>
        <begin position="1"/>
        <end position="20"/>
    </location>
</feature>
<evidence type="ECO:0000256" key="2">
    <source>
        <dbReference type="SAM" id="SignalP"/>
    </source>
</evidence>
<dbReference type="RefSeq" id="WP_184175477.1">
    <property type="nucleotide sequence ID" value="NZ_JACHGF010000005.1"/>
</dbReference>
<dbReference type="PANTHER" id="PTHR11803:SF39">
    <property type="entry name" value="2-IMINOBUTANOATE_2-IMINOPROPANOATE DEAMINASE"/>
    <property type="match status" value="1"/>
</dbReference>
<dbReference type="SUPFAM" id="SSF55298">
    <property type="entry name" value="YjgF-like"/>
    <property type="match status" value="1"/>
</dbReference>
<keyword evidence="3" id="KW-0378">Hydrolase</keyword>
<dbReference type="Proteomes" id="UP000557307">
    <property type="component" value="Unassembled WGS sequence"/>
</dbReference>
<dbReference type="GO" id="GO:0005829">
    <property type="term" value="C:cytosol"/>
    <property type="evidence" value="ECO:0007669"/>
    <property type="project" value="TreeGrafter"/>
</dbReference>
<gene>
    <name evidence="3" type="ORF">HNQ92_003545</name>
</gene>
<evidence type="ECO:0000256" key="1">
    <source>
        <dbReference type="ARBA" id="ARBA00010552"/>
    </source>
</evidence>
<comment type="caution">
    <text evidence="3">The sequence shown here is derived from an EMBL/GenBank/DDBJ whole genome shotgun (WGS) entry which is preliminary data.</text>
</comment>
<reference evidence="3 4" key="1">
    <citation type="submission" date="2020-08" db="EMBL/GenBank/DDBJ databases">
        <title>Genomic Encyclopedia of Type Strains, Phase IV (KMG-IV): sequencing the most valuable type-strain genomes for metagenomic binning, comparative biology and taxonomic classification.</title>
        <authorList>
            <person name="Goeker M."/>
        </authorList>
    </citation>
    <scope>NUCLEOTIDE SEQUENCE [LARGE SCALE GENOMIC DNA]</scope>
    <source>
        <strain evidence="3 4">DSM 105074</strain>
    </source>
</reference>
<dbReference type="Gene3D" id="3.30.1330.40">
    <property type="entry name" value="RutC-like"/>
    <property type="match status" value="1"/>
</dbReference>
<dbReference type="GO" id="GO:0120241">
    <property type="term" value="F:2-iminobutanoate/2-iminopropanoate deaminase"/>
    <property type="evidence" value="ECO:0007669"/>
    <property type="project" value="UniProtKB-EC"/>
</dbReference>
<sequence length="152" mass="16240">MNKAYVLLLWLGLGSTLAPAQTRIIRTDQAPTPVGPYSQAVEANGFLFVAGQVGLNPATGKLVEGGIEQEVPQIMKNIEAILKAAGTDLTHIVNTTIFMKDLKQFGTVNELYSRYFSQNYPARTTVGAAELPAGGAIEIAVVAALPRRKGKK</sequence>
<protein>
    <submittedName>
        <fullName evidence="3">2-iminobutanoate/2-iminopropanoate deaminase</fullName>
        <ecNumber evidence="3">3.5.99.10</ecNumber>
    </submittedName>
</protein>
<dbReference type="AlphaFoldDB" id="A0A840TYW6"/>
<proteinExistence type="inferred from homology"/>
<accession>A0A840TYW6</accession>
<evidence type="ECO:0000313" key="4">
    <source>
        <dbReference type="Proteomes" id="UP000557307"/>
    </source>
</evidence>
<name>A0A840TYW6_9BACT</name>
<keyword evidence="2" id="KW-0732">Signal</keyword>
<dbReference type="Pfam" id="PF01042">
    <property type="entry name" value="Ribonuc_L-PSP"/>
    <property type="match status" value="1"/>
</dbReference>
<keyword evidence="4" id="KW-1185">Reference proteome</keyword>
<dbReference type="PANTHER" id="PTHR11803">
    <property type="entry name" value="2-IMINOBUTANOATE/2-IMINOPROPANOATE DEAMINASE RIDA"/>
    <property type="match status" value="1"/>
</dbReference>
<evidence type="ECO:0000313" key="3">
    <source>
        <dbReference type="EMBL" id="MBB5285388.1"/>
    </source>
</evidence>
<dbReference type="InterPro" id="IPR006056">
    <property type="entry name" value="RidA"/>
</dbReference>
<dbReference type="FunFam" id="3.30.1330.40:FF:000001">
    <property type="entry name" value="L-PSP family endoribonuclease"/>
    <property type="match status" value="1"/>
</dbReference>